<feature type="region of interest" description="Disordered" evidence="1">
    <location>
        <begin position="1"/>
        <end position="64"/>
    </location>
</feature>
<dbReference type="RefSeq" id="WP_163830279.1">
    <property type="nucleotide sequence ID" value="NZ_JAAGUZ010000117.1"/>
</dbReference>
<feature type="transmembrane region" description="Helical" evidence="2">
    <location>
        <begin position="118"/>
        <end position="137"/>
    </location>
</feature>
<protein>
    <recommendedName>
        <fullName evidence="3">DUF8176 domain-containing protein</fullName>
    </recommendedName>
</protein>
<evidence type="ECO:0000256" key="2">
    <source>
        <dbReference type="SAM" id="Phobius"/>
    </source>
</evidence>
<keyword evidence="2" id="KW-0812">Transmembrane</keyword>
<evidence type="ECO:0000259" key="3">
    <source>
        <dbReference type="Pfam" id="PF26527"/>
    </source>
</evidence>
<feature type="compositionally biased region" description="Acidic residues" evidence="1">
    <location>
        <begin position="40"/>
        <end position="59"/>
    </location>
</feature>
<dbReference type="EMBL" id="JAAGUZ010000117">
    <property type="protein sequence ID" value="NEW48034.1"/>
    <property type="molecule type" value="Genomic_DNA"/>
</dbReference>
<dbReference type="Proteomes" id="UP000468928">
    <property type="component" value="Unassembled WGS sequence"/>
</dbReference>
<feature type="region of interest" description="Disordered" evidence="1">
    <location>
        <begin position="139"/>
        <end position="162"/>
    </location>
</feature>
<organism evidence="4 5">
    <name type="scientific">Nocardia cyriacigeorgica</name>
    <dbReference type="NCBI Taxonomy" id="135487"/>
    <lineage>
        <taxon>Bacteria</taxon>
        <taxon>Bacillati</taxon>
        <taxon>Actinomycetota</taxon>
        <taxon>Actinomycetes</taxon>
        <taxon>Mycobacteriales</taxon>
        <taxon>Nocardiaceae</taxon>
        <taxon>Nocardia</taxon>
    </lineage>
</organism>
<dbReference type="InterPro" id="IPR058489">
    <property type="entry name" value="DUF8176"/>
</dbReference>
<evidence type="ECO:0000313" key="5">
    <source>
        <dbReference type="Proteomes" id="UP000468928"/>
    </source>
</evidence>
<dbReference type="Pfam" id="PF26527">
    <property type="entry name" value="DUF8176"/>
    <property type="match status" value="1"/>
</dbReference>
<comment type="caution">
    <text evidence="4">The sequence shown here is derived from an EMBL/GenBank/DDBJ whole genome shotgun (WGS) entry which is preliminary data.</text>
</comment>
<name>A0A6P1DFS0_9NOCA</name>
<evidence type="ECO:0000256" key="1">
    <source>
        <dbReference type="SAM" id="MobiDB-lite"/>
    </source>
</evidence>
<dbReference type="AlphaFoldDB" id="A0A6P1DFS0"/>
<proteinExistence type="predicted"/>
<evidence type="ECO:0000313" key="4">
    <source>
        <dbReference type="EMBL" id="NEW48034.1"/>
    </source>
</evidence>
<sequence>MTDLDNDDTDVAENPFDSGLPMLRTPPRPPRRRPTPPPVDDLEIEQEQEPDPEFEDEDQHDGKWQEWLDQPRLRIDSWDDDENLTATSTPGLVDRTGTPAARRRTRNREDQRRRRPRGVILGVGLAVIVAGTAALALTHEDPDTTETPDTGAVSAANGPTDGTPAPADVVSPVAELVAPGCVPSRSPELVVGVAPDGTGDAADLILGMQRAYYVQRSGEEVAAALAPGATATRVDGTRGELTADGIQRGIDLTPVGTRYCVQITSDVDTSGRWRVELTEQRPDQSPETGVQFLTVAATGLGIPLITAIEAG</sequence>
<feature type="compositionally biased region" description="Acidic residues" evidence="1">
    <location>
        <begin position="1"/>
        <end position="11"/>
    </location>
</feature>
<accession>A0A6P1DFS0</accession>
<feature type="region of interest" description="Disordered" evidence="1">
    <location>
        <begin position="78"/>
        <end position="117"/>
    </location>
</feature>
<keyword evidence="2" id="KW-1133">Transmembrane helix</keyword>
<feature type="domain" description="DUF8176" evidence="3">
    <location>
        <begin position="179"/>
        <end position="309"/>
    </location>
</feature>
<gene>
    <name evidence="4" type="ORF">GV789_26935</name>
</gene>
<keyword evidence="2" id="KW-0472">Membrane</keyword>
<reference evidence="4 5" key="1">
    <citation type="submission" date="2020-01" db="EMBL/GenBank/DDBJ databases">
        <title>Genetics and antimicrobial susceptibilities of Nocardia species isolated from the soil; a comparison with species isolated from humans.</title>
        <authorList>
            <person name="Carrasco G."/>
            <person name="Monzon S."/>
            <person name="Sansegundo M."/>
            <person name="Garcia E."/>
            <person name="Garrido N."/>
            <person name="Medina M.J."/>
            <person name="Villalon P."/>
            <person name="Ramirez-Arocha A.C."/>
            <person name="Jimenez P."/>
            <person name="Cuesta I."/>
            <person name="Valdezate S."/>
        </authorList>
    </citation>
    <scope>NUCLEOTIDE SEQUENCE [LARGE SCALE GENOMIC DNA]</scope>
    <source>
        <strain evidence="4 5">CNM20110639</strain>
    </source>
</reference>